<dbReference type="EMBL" id="KU643189">
    <property type="protein sequence ID" value="AOF40281.1"/>
    <property type="molecule type" value="mRNA"/>
</dbReference>
<organism evidence="2">
    <name type="scientific">Hadogenes troglodytes</name>
    <dbReference type="NCBI Taxonomy" id="1577150"/>
    <lineage>
        <taxon>Eukaryota</taxon>
        <taxon>Metazoa</taxon>
        <taxon>Ecdysozoa</taxon>
        <taxon>Arthropoda</taxon>
        <taxon>Chelicerata</taxon>
        <taxon>Arachnida</taxon>
        <taxon>Scorpiones</taxon>
        <taxon>Iurida</taxon>
        <taxon>Scorpionoidea</taxon>
        <taxon>Hemiscorpiidae</taxon>
        <taxon>Hadogenes</taxon>
    </lineage>
</organism>
<evidence type="ECO:0000313" key="2">
    <source>
        <dbReference type="EMBL" id="AOF40281.1"/>
    </source>
</evidence>
<sequence>MKTLPVIFLCLLILLAAPSGIWCGEETENQLYDNSGWKSFLGKRILEIISASQREDWN</sequence>
<feature type="signal peptide" evidence="1">
    <location>
        <begin position="1"/>
        <end position="23"/>
    </location>
</feature>
<accession>A0A1B3IJA6</accession>
<name>A0A1B3IJA6_9SCOR</name>
<evidence type="ECO:0000256" key="1">
    <source>
        <dbReference type="SAM" id="SignalP"/>
    </source>
</evidence>
<reference evidence="2" key="1">
    <citation type="journal article" date="2016" name="J. Proteomics">
        <title>Transcriptomic analysis of the venom glands from the scorpion Hadogenes troglodytes revealed unique and extremely high diversity of the venom peptides.</title>
        <authorList>
            <person name="Zhong J."/>
            <person name="Zeng X.C."/>
            <person name="Zeng X."/>
            <person name="Nie Y."/>
            <person name="Zhang L."/>
            <person name="Wu S."/>
            <person name="Bao A."/>
        </authorList>
    </citation>
    <scope>NUCLEOTIDE SEQUENCE</scope>
</reference>
<proteinExistence type="evidence at transcript level"/>
<dbReference type="AlphaFoldDB" id="A0A1B3IJA6"/>
<feature type="chain" id="PRO_5008548593" evidence="1">
    <location>
        <begin position="24"/>
        <end position="58"/>
    </location>
</feature>
<keyword evidence="1" id="KW-0732">Signal</keyword>
<protein>
    <submittedName>
        <fullName evidence="2">Venom peptide Htgkr23</fullName>
    </submittedName>
</protein>